<comment type="caution">
    <text evidence="2">The sequence shown here is derived from an EMBL/GenBank/DDBJ whole genome shotgun (WGS) entry which is preliminary data.</text>
</comment>
<dbReference type="Proteomes" id="UP000234323">
    <property type="component" value="Unassembled WGS sequence"/>
</dbReference>
<dbReference type="EMBL" id="LLXI01001457">
    <property type="protein sequence ID" value="PKY53782.1"/>
    <property type="molecule type" value="Genomic_DNA"/>
</dbReference>
<evidence type="ECO:0000256" key="1">
    <source>
        <dbReference type="SAM" id="MobiDB-lite"/>
    </source>
</evidence>
<dbReference type="VEuPathDB" id="FungiDB:FUN_001251"/>
<name>A0A2I1H4G7_9GLOM</name>
<feature type="region of interest" description="Disordered" evidence="1">
    <location>
        <begin position="1"/>
        <end position="20"/>
    </location>
</feature>
<feature type="region of interest" description="Disordered" evidence="1">
    <location>
        <begin position="232"/>
        <end position="257"/>
    </location>
</feature>
<feature type="compositionally biased region" description="Polar residues" evidence="1">
    <location>
        <begin position="92"/>
        <end position="106"/>
    </location>
</feature>
<sequence>MHKNLNTRSQQKESDSRSHLCRSHHSRCSYRHSHSCHSHQRSYSRRSHRRSHSRRSHRHSHSRRSHHRSQSRSRSRSQSRSRSRSQSLSDSNDQFTTLSSKDSSPQNRERSLTKSGVENQEIQELRNVILNLTQRLNNLTEKNASHEEPLVNRPNRSLSPILIREQKRELPLMLSNYKKILHDKVVHILNNLNRSLQFDLSKTYTYDIEIVRIIKQLHKSRREIWKLQKEGKMPEHTKRQHMISRRDQKMSQRRRGLQHMISTRDKCQSRNLKWEEFIKDCIKVTNTSDIHSDKWSIEDEELVNKERSKNTRSGRLINNNSVIKIYDKKWRSSEIQKILHRSEEIGIGSCIELFLLKNKKLLFHEIYNQRSYLKSV</sequence>
<protein>
    <submittedName>
        <fullName evidence="2">Uncharacterized protein</fullName>
    </submittedName>
</protein>
<dbReference type="AlphaFoldDB" id="A0A2I1H4G7"/>
<accession>A0A2I1H4G7</accession>
<evidence type="ECO:0000313" key="2">
    <source>
        <dbReference type="EMBL" id="PKY53782.1"/>
    </source>
</evidence>
<feature type="compositionally biased region" description="Basic residues" evidence="1">
    <location>
        <begin position="27"/>
        <end position="83"/>
    </location>
</feature>
<gene>
    <name evidence="2" type="ORF">RhiirA4_472174</name>
</gene>
<dbReference type="VEuPathDB" id="FungiDB:RhiirFUN_000151"/>
<proteinExistence type="predicted"/>
<feature type="region of interest" description="Disordered" evidence="1">
    <location>
        <begin position="27"/>
        <end position="118"/>
    </location>
</feature>
<organism evidence="2 3">
    <name type="scientific">Rhizophagus irregularis</name>
    <dbReference type="NCBI Taxonomy" id="588596"/>
    <lineage>
        <taxon>Eukaryota</taxon>
        <taxon>Fungi</taxon>
        <taxon>Fungi incertae sedis</taxon>
        <taxon>Mucoromycota</taxon>
        <taxon>Glomeromycotina</taxon>
        <taxon>Glomeromycetes</taxon>
        <taxon>Glomerales</taxon>
        <taxon>Glomeraceae</taxon>
        <taxon>Rhizophagus</taxon>
    </lineage>
</organism>
<keyword evidence="3" id="KW-1185">Reference proteome</keyword>
<reference evidence="2 3" key="1">
    <citation type="submission" date="2015-10" db="EMBL/GenBank/DDBJ databases">
        <title>Genome analyses suggest a sexual origin of heterokaryosis in a supposedly ancient asexual fungus.</title>
        <authorList>
            <person name="Ropars J."/>
            <person name="Sedzielewska K."/>
            <person name="Noel J."/>
            <person name="Charron P."/>
            <person name="Farinelli L."/>
            <person name="Marton T."/>
            <person name="Kruger M."/>
            <person name="Pelin A."/>
            <person name="Brachmann A."/>
            <person name="Corradi N."/>
        </authorList>
    </citation>
    <scope>NUCLEOTIDE SEQUENCE [LARGE SCALE GENOMIC DNA]</scope>
    <source>
        <strain evidence="2 3">A4</strain>
    </source>
</reference>
<dbReference type="VEuPathDB" id="FungiDB:RhiirA1_450082"/>
<evidence type="ECO:0000313" key="3">
    <source>
        <dbReference type="Proteomes" id="UP000234323"/>
    </source>
</evidence>